<sequence>MEEQAENRNKRKLNIDWEEVLPGRNDDVPAELIVKKSGPPTPAQKSVPMSDDPGSGEELDRQIPDQELGVRIARMKDTYSKVRHCLPDKGKKILATVTRLEKECERRRLAGAVPDIDGCDKLTQSPSSGVRTWASAKSRPRGVKKSKQEQNLVLLDEDESPVEDASEESEGSLHIETTEQADEFAECMIDAKIYYPSRYSSDPFFRWVDPESVEICYTDINHLAPAAYLTSPIMNFYIRYLQLQASPTNRAIRDCHFFNTYFYRFCKPFKLESEGNIETARASVHWSLVIICIPDKEDESGPIILHLDSLKLHCSLSIFSNIRSFLKEEWNYLKQEVSPSDLPIAERIWQHLPRRIDDRIIPVPQQKNDYDCGLFVLFFMERFMEEAPERLKKKDLAMFGKRWFRPEEASGLRIKIRNLLKKQFQISSAECCNSKSLTSPGGCSP</sequence>
<organism evidence="1 2">
    <name type="scientific">Citrus sinensis</name>
    <name type="common">Sweet orange</name>
    <name type="synonym">Citrus aurantium var. sinensis</name>
    <dbReference type="NCBI Taxonomy" id="2711"/>
    <lineage>
        <taxon>Eukaryota</taxon>
        <taxon>Viridiplantae</taxon>
        <taxon>Streptophyta</taxon>
        <taxon>Embryophyta</taxon>
        <taxon>Tracheophyta</taxon>
        <taxon>Spermatophyta</taxon>
        <taxon>Magnoliopsida</taxon>
        <taxon>eudicotyledons</taxon>
        <taxon>Gunneridae</taxon>
        <taxon>Pentapetalae</taxon>
        <taxon>rosids</taxon>
        <taxon>malvids</taxon>
        <taxon>Sapindales</taxon>
        <taxon>Rutaceae</taxon>
        <taxon>Aurantioideae</taxon>
        <taxon>Citrus</taxon>
    </lineage>
</organism>
<accession>A0ACB8LIY0</accession>
<evidence type="ECO:0000313" key="2">
    <source>
        <dbReference type="Proteomes" id="UP000829398"/>
    </source>
</evidence>
<evidence type="ECO:0000313" key="1">
    <source>
        <dbReference type="EMBL" id="KAH9773319.1"/>
    </source>
</evidence>
<name>A0ACB8LIY0_CITSI</name>
<keyword evidence="1" id="KW-0378">Hydrolase</keyword>
<comment type="caution">
    <text evidence="1">The sequence shown here is derived from an EMBL/GenBank/DDBJ whole genome shotgun (WGS) entry which is preliminary data.</text>
</comment>
<keyword evidence="2" id="KW-1185">Reference proteome</keyword>
<protein>
    <submittedName>
        <fullName evidence="1">Ubiquitin-like-specific protease 1D</fullName>
    </submittedName>
</protein>
<dbReference type="EMBL" id="CM039173">
    <property type="protein sequence ID" value="KAH9773319.1"/>
    <property type="molecule type" value="Genomic_DNA"/>
</dbReference>
<keyword evidence="1" id="KW-0645">Protease</keyword>
<reference evidence="2" key="1">
    <citation type="journal article" date="2023" name="Hortic. Res.">
        <title>A chromosome-level phased genome enabling allele-level studies in sweet orange: a case study on citrus Huanglongbing tolerance.</title>
        <authorList>
            <person name="Wu B."/>
            <person name="Yu Q."/>
            <person name="Deng Z."/>
            <person name="Duan Y."/>
            <person name="Luo F."/>
            <person name="Gmitter F. Jr."/>
        </authorList>
    </citation>
    <scope>NUCLEOTIDE SEQUENCE [LARGE SCALE GENOMIC DNA]</scope>
    <source>
        <strain evidence="2">cv. Valencia</strain>
    </source>
</reference>
<dbReference type="Proteomes" id="UP000829398">
    <property type="component" value="Chromosome 4"/>
</dbReference>
<proteinExistence type="predicted"/>
<gene>
    <name evidence="1" type="ORF">KPL71_013297</name>
</gene>